<dbReference type="Proteomes" id="UP000588158">
    <property type="component" value="Unassembled WGS sequence"/>
</dbReference>
<gene>
    <name evidence="1" type="ORF">HNR70_002918</name>
</gene>
<reference evidence="1 2" key="1">
    <citation type="submission" date="2020-08" db="EMBL/GenBank/DDBJ databases">
        <title>Sequencing the genomes of 1000 actinobacteria strains.</title>
        <authorList>
            <person name="Klenk H.-P."/>
        </authorList>
    </citation>
    <scope>NUCLEOTIDE SEQUENCE [LARGE SCALE GENOMIC DNA]</scope>
    <source>
        <strain evidence="1 2">DSM 28796</strain>
    </source>
</reference>
<name>A0A841AIG6_9MICO</name>
<dbReference type="RefSeq" id="WP_184326316.1">
    <property type="nucleotide sequence ID" value="NZ_JACHLZ010000001.1"/>
</dbReference>
<evidence type="ECO:0000313" key="1">
    <source>
        <dbReference type="EMBL" id="MBB5833105.1"/>
    </source>
</evidence>
<dbReference type="AlphaFoldDB" id="A0A841AIG6"/>
<comment type="caution">
    <text evidence="1">The sequence shown here is derived from an EMBL/GenBank/DDBJ whole genome shotgun (WGS) entry which is preliminary data.</text>
</comment>
<evidence type="ECO:0000313" key="2">
    <source>
        <dbReference type="Proteomes" id="UP000588158"/>
    </source>
</evidence>
<sequence>MARGWRETMKMAAEGKRALEEQHRAGGAQQAMQDHVAAAGATRSAQTYRAAMQRNAGIGGGLHDIDLPERILLPDETVHDVAVGGQSDDTFPLLIITDRRVLVTKDLPWNRWKILREVPAADVAGAELETRLLSGRIRVRLHRGKDITFKVAERTRSGEVTALLQHLASGGAPPQAQ</sequence>
<proteinExistence type="predicted"/>
<dbReference type="EMBL" id="JACHLZ010000001">
    <property type="protein sequence ID" value="MBB5833105.1"/>
    <property type="molecule type" value="Genomic_DNA"/>
</dbReference>
<evidence type="ECO:0008006" key="3">
    <source>
        <dbReference type="Google" id="ProtNLM"/>
    </source>
</evidence>
<keyword evidence="2" id="KW-1185">Reference proteome</keyword>
<organism evidence="1 2">
    <name type="scientific">Brachybacterium aquaticum</name>
    <dbReference type="NCBI Taxonomy" id="1432564"/>
    <lineage>
        <taxon>Bacteria</taxon>
        <taxon>Bacillati</taxon>
        <taxon>Actinomycetota</taxon>
        <taxon>Actinomycetes</taxon>
        <taxon>Micrococcales</taxon>
        <taxon>Dermabacteraceae</taxon>
        <taxon>Brachybacterium</taxon>
    </lineage>
</organism>
<accession>A0A841AIG6</accession>
<protein>
    <recommendedName>
        <fullName evidence="3">YokE-like PH domain-containing protein</fullName>
    </recommendedName>
</protein>